<name>A0ABT7M4U7_9PSEU</name>
<dbReference type="InterPro" id="IPR036390">
    <property type="entry name" value="WH_DNA-bd_sf"/>
</dbReference>
<comment type="caution">
    <text evidence="5">The sequence shown here is derived from an EMBL/GenBank/DDBJ whole genome shotgun (WGS) entry which is preliminary data.</text>
</comment>
<sequence>MFAAAGLPRTASRVLANLYTAGAGGLTAAELARDLSVSPASISKAVTLLERQSQIRRERDGHRRDRYLVDDDVLYRSATASARATAHLGALAREGLDVLGADTAAGARLAATAAGAELVADRIARAAEEARELLRAAAVRTPTSPGRAIR</sequence>
<dbReference type="Pfam" id="PF12802">
    <property type="entry name" value="MarR_2"/>
    <property type="match status" value="1"/>
</dbReference>
<protein>
    <submittedName>
        <fullName evidence="5">Helix-turn-helix domain-containing protein</fullName>
    </submittedName>
</protein>
<evidence type="ECO:0000256" key="3">
    <source>
        <dbReference type="ARBA" id="ARBA00023163"/>
    </source>
</evidence>
<dbReference type="PANTHER" id="PTHR38465">
    <property type="entry name" value="HTH-TYPE TRANSCRIPTIONAL REGULATOR MJ1563-RELATED"/>
    <property type="match status" value="1"/>
</dbReference>
<proteinExistence type="predicted"/>
<keyword evidence="3" id="KW-0804">Transcription</keyword>
<evidence type="ECO:0000313" key="5">
    <source>
        <dbReference type="EMBL" id="MDL5155700.1"/>
    </source>
</evidence>
<dbReference type="Proteomes" id="UP001231924">
    <property type="component" value="Unassembled WGS sequence"/>
</dbReference>
<accession>A0ABT7M4U7</accession>
<evidence type="ECO:0000259" key="4">
    <source>
        <dbReference type="Pfam" id="PF12802"/>
    </source>
</evidence>
<evidence type="ECO:0000256" key="1">
    <source>
        <dbReference type="ARBA" id="ARBA00023015"/>
    </source>
</evidence>
<dbReference type="InterPro" id="IPR000835">
    <property type="entry name" value="HTH_MarR-typ"/>
</dbReference>
<dbReference type="InterPro" id="IPR052362">
    <property type="entry name" value="HTH-GbsR_regulator"/>
</dbReference>
<dbReference type="EMBL" id="JASVWF010000001">
    <property type="protein sequence ID" value="MDL5155700.1"/>
    <property type="molecule type" value="Genomic_DNA"/>
</dbReference>
<dbReference type="InterPro" id="IPR036388">
    <property type="entry name" value="WH-like_DNA-bd_sf"/>
</dbReference>
<evidence type="ECO:0000313" key="6">
    <source>
        <dbReference type="Proteomes" id="UP001231924"/>
    </source>
</evidence>
<dbReference type="SUPFAM" id="SSF46785">
    <property type="entry name" value="Winged helix' DNA-binding domain"/>
    <property type="match status" value="1"/>
</dbReference>
<keyword evidence="1" id="KW-0805">Transcription regulation</keyword>
<reference evidence="5 6" key="1">
    <citation type="submission" date="2023-06" db="EMBL/GenBank/DDBJ databases">
        <title>Actinomycetospora Odt1-22.</title>
        <authorList>
            <person name="Supong K."/>
        </authorList>
    </citation>
    <scope>NUCLEOTIDE SEQUENCE [LARGE SCALE GENOMIC DNA]</scope>
    <source>
        <strain evidence="5 6">Odt1-22</strain>
    </source>
</reference>
<organism evidence="5 6">
    <name type="scientific">Actinomycetospora termitidis</name>
    <dbReference type="NCBI Taxonomy" id="3053470"/>
    <lineage>
        <taxon>Bacteria</taxon>
        <taxon>Bacillati</taxon>
        <taxon>Actinomycetota</taxon>
        <taxon>Actinomycetes</taxon>
        <taxon>Pseudonocardiales</taxon>
        <taxon>Pseudonocardiaceae</taxon>
        <taxon>Actinomycetospora</taxon>
    </lineage>
</organism>
<gene>
    <name evidence="5" type="ORF">QRT03_07025</name>
</gene>
<keyword evidence="6" id="KW-1185">Reference proteome</keyword>
<dbReference type="PANTHER" id="PTHR38465:SF2">
    <property type="entry name" value="HTH-TYPE TRANSCRIPTIONAL REGULATOR MMPR5"/>
    <property type="match status" value="1"/>
</dbReference>
<dbReference type="Gene3D" id="1.10.10.10">
    <property type="entry name" value="Winged helix-like DNA-binding domain superfamily/Winged helix DNA-binding domain"/>
    <property type="match status" value="1"/>
</dbReference>
<evidence type="ECO:0000256" key="2">
    <source>
        <dbReference type="ARBA" id="ARBA00023125"/>
    </source>
</evidence>
<feature type="domain" description="HTH marR-type" evidence="4">
    <location>
        <begin position="6"/>
        <end position="64"/>
    </location>
</feature>
<keyword evidence="2" id="KW-0238">DNA-binding</keyword>